<accession>A0A8H7DWD2</accession>
<dbReference type="PROSITE" id="PS50850">
    <property type="entry name" value="MFS"/>
    <property type="match status" value="1"/>
</dbReference>
<dbReference type="InterPro" id="IPR011701">
    <property type="entry name" value="MFS"/>
</dbReference>
<feature type="transmembrane region" description="Helical" evidence="6">
    <location>
        <begin position="212"/>
        <end position="232"/>
    </location>
</feature>
<name>A0A8H7DWD2_PLEOS</name>
<dbReference type="CDD" id="cd17323">
    <property type="entry name" value="MFS_Tpo1_MDR_like"/>
    <property type="match status" value="1"/>
</dbReference>
<comment type="subcellular location">
    <subcellularLocation>
        <location evidence="1">Membrane</location>
        <topology evidence="1">Multi-pass membrane protein</topology>
    </subcellularLocation>
</comment>
<dbReference type="VEuPathDB" id="FungiDB:PC9H_004731"/>
<dbReference type="EMBL" id="JACETU010000003">
    <property type="protein sequence ID" value="KAF7432788.1"/>
    <property type="molecule type" value="Genomic_DNA"/>
</dbReference>
<keyword evidence="2 6" id="KW-0812">Transmembrane</keyword>
<feature type="transmembrane region" description="Helical" evidence="6">
    <location>
        <begin position="149"/>
        <end position="171"/>
    </location>
</feature>
<dbReference type="GeneID" id="59374549"/>
<feature type="transmembrane region" description="Helical" evidence="6">
    <location>
        <begin position="91"/>
        <end position="112"/>
    </location>
</feature>
<dbReference type="Gene3D" id="1.20.1250.20">
    <property type="entry name" value="MFS general substrate transporter like domains"/>
    <property type="match status" value="1"/>
</dbReference>
<evidence type="ECO:0000256" key="5">
    <source>
        <dbReference type="SAM" id="MobiDB-lite"/>
    </source>
</evidence>
<evidence type="ECO:0000256" key="6">
    <source>
        <dbReference type="SAM" id="Phobius"/>
    </source>
</evidence>
<dbReference type="AlphaFoldDB" id="A0A8H7DWD2"/>
<feature type="transmembrane region" description="Helical" evidence="6">
    <location>
        <begin position="326"/>
        <end position="346"/>
    </location>
</feature>
<dbReference type="RefSeq" id="XP_036632815.1">
    <property type="nucleotide sequence ID" value="XM_036774313.1"/>
</dbReference>
<feature type="transmembrane region" description="Helical" evidence="6">
    <location>
        <begin position="367"/>
        <end position="386"/>
    </location>
</feature>
<feature type="transmembrane region" description="Helical" evidence="6">
    <location>
        <begin position="183"/>
        <end position="200"/>
    </location>
</feature>
<keyword evidence="3 6" id="KW-1133">Transmembrane helix</keyword>
<feature type="transmembrane region" description="Helical" evidence="6">
    <location>
        <begin position="398"/>
        <end position="423"/>
    </location>
</feature>
<evidence type="ECO:0000256" key="4">
    <source>
        <dbReference type="ARBA" id="ARBA00023136"/>
    </source>
</evidence>
<organism evidence="8 9">
    <name type="scientific">Pleurotus ostreatus</name>
    <name type="common">Oyster mushroom</name>
    <name type="synonym">White-rot fungus</name>
    <dbReference type="NCBI Taxonomy" id="5322"/>
    <lineage>
        <taxon>Eukaryota</taxon>
        <taxon>Fungi</taxon>
        <taxon>Dikarya</taxon>
        <taxon>Basidiomycota</taxon>
        <taxon>Agaricomycotina</taxon>
        <taxon>Agaricomycetes</taxon>
        <taxon>Agaricomycetidae</taxon>
        <taxon>Agaricales</taxon>
        <taxon>Pleurotineae</taxon>
        <taxon>Pleurotaceae</taxon>
        <taxon>Pleurotus</taxon>
    </lineage>
</organism>
<dbReference type="GO" id="GO:0022857">
    <property type="term" value="F:transmembrane transporter activity"/>
    <property type="evidence" value="ECO:0007669"/>
    <property type="project" value="InterPro"/>
</dbReference>
<gene>
    <name evidence="8" type="ORF">PC9H_004731</name>
</gene>
<dbReference type="GO" id="GO:0005886">
    <property type="term" value="C:plasma membrane"/>
    <property type="evidence" value="ECO:0007669"/>
    <property type="project" value="TreeGrafter"/>
</dbReference>
<feature type="transmembrane region" description="Helical" evidence="6">
    <location>
        <begin position="124"/>
        <end position="143"/>
    </location>
</feature>
<protein>
    <recommendedName>
        <fullName evidence="7">Major facilitator superfamily (MFS) profile domain-containing protein</fullName>
    </recommendedName>
</protein>
<feature type="domain" description="Major facilitator superfamily (MFS) profile" evidence="7">
    <location>
        <begin position="57"/>
        <end position="485"/>
    </location>
</feature>
<evidence type="ECO:0000256" key="2">
    <source>
        <dbReference type="ARBA" id="ARBA00022692"/>
    </source>
</evidence>
<reference evidence="8" key="1">
    <citation type="submission" date="2019-07" db="EMBL/GenBank/DDBJ databases">
        <authorList>
            <person name="Palmer J.M."/>
        </authorList>
    </citation>
    <scope>NUCLEOTIDE SEQUENCE</scope>
    <source>
        <strain evidence="8">PC9</strain>
    </source>
</reference>
<dbReference type="Proteomes" id="UP000623687">
    <property type="component" value="Unassembled WGS sequence"/>
</dbReference>
<feature type="transmembrane region" description="Helical" evidence="6">
    <location>
        <begin position="435"/>
        <end position="453"/>
    </location>
</feature>
<dbReference type="SUPFAM" id="SSF103473">
    <property type="entry name" value="MFS general substrate transporter"/>
    <property type="match status" value="1"/>
</dbReference>
<evidence type="ECO:0000256" key="1">
    <source>
        <dbReference type="ARBA" id="ARBA00004141"/>
    </source>
</evidence>
<dbReference type="PANTHER" id="PTHR23502:SF7">
    <property type="entry name" value="DRUG_PROTON ANTIPORTER YHK8-RELATED"/>
    <property type="match status" value="1"/>
</dbReference>
<feature type="transmembrane region" description="Helical" evidence="6">
    <location>
        <begin position="290"/>
        <end position="314"/>
    </location>
</feature>
<feature type="transmembrane region" description="Helical" evidence="6">
    <location>
        <begin position="459"/>
        <end position="479"/>
    </location>
</feature>
<dbReference type="PANTHER" id="PTHR23502">
    <property type="entry name" value="MAJOR FACILITATOR SUPERFAMILY"/>
    <property type="match status" value="1"/>
</dbReference>
<evidence type="ECO:0000259" key="7">
    <source>
        <dbReference type="PROSITE" id="PS50850"/>
    </source>
</evidence>
<dbReference type="FunFam" id="1.20.1250.20:FF:000082">
    <property type="entry name" value="MFS multidrug transporter, putative"/>
    <property type="match status" value="1"/>
</dbReference>
<evidence type="ECO:0000256" key="3">
    <source>
        <dbReference type="ARBA" id="ARBA00022989"/>
    </source>
</evidence>
<dbReference type="Pfam" id="PF07690">
    <property type="entry name" value="MFS_1"/>
    <property type="match status" value="1"/>
</dbReference>
<keyword evidence="4 6" id="KW-0472">Membrane</keyword>
<keyword evidence="9" id="KW-1185">Reference proteome</keyword>
<evidence type="ECO:0000313" key="8">
    <source>
        <dbReference type="EMBL" id="KAF7432788.1"/>
    </source>
</evidence>
<dbReference type="InterPro" id="IPR036259">
    <property type="entry name" value="MFS_trans_sf"/>
</dbReference>
<evidence type="ECO:0000313" key="9">
    <source>
        <dbReference type="Proteomes" id="UP000623687"/>
    </source>
</evidence>
<dbReference type="InterPro" id="IPR020846">
    <property type="entry name" value="MFS_dom"/>
</dbReference>
<feature type="transmembrane region" description="Helical" evidence="6">
    <location>
        <begin position="56"/>
        <end position="79"/>
    </location>
</feature>
<dbReference type="OrthoDB" id="3561359at2759"/>
<feature type="region of interest" description="Disordered" evidence="5">
    <location>
        <begin position="1"/>
        <end position="30"/>
    </location>
</feature>
<proteinExistence type="predicted"/>
<comment type="caution">
    <text evidence="8">The sequence shown here is derived from an EMBL/GenBank/DDBJ whole genome shotgun (WGS) entry which is preliminary data.</text>
</comment>
<sequence>MLAEGSPKDVEESIHDAEKQLKSLSDSGRDDLNNDPYEVVLEPSEDPLNLSTLRKWLTVLIISAGSLCVTSMSSIAAFTEVAVEDEFDVSHTVSILAISLFVEGLGIGPLFVGPLSEVYGRNPIYRASFGLVFAFSWGVAFAPNIAAYLIFRFLTGLSGAAFLSVAGGTVSDLFPHNKVANPMAVYTLSPFIGPVLGPLIGGFVNQNLYWRWTYRIILVWVFFQCLAIFLFVPETYTPVIIKQKAERLREVTGDLKYFAPLERQGQSIFQAIAQSCYRPFELLIFERMALLLNIWTALLLGILYLTFQAFPIIFGELHGFNMQMTGLTFLGMGLGMIIGVSCQPLWNRHYALVRSRYDGIPPPESRLAMAKVGAFLVPIGLYWLAFTTYRQVHWIVPIIASIPFGTGMFFVYTSVFTYLVTAYRPIAASAMASNSALRCTFAAAFPLFAPAMYRRLGTVGATALLAGLTTIMAPLPFIFSRIGAQLRAKSRFAAR</sequence>